<keyword evidence="4" id="KW-0804">Transcription</keyword>
<dbReference type="InterPro" id="IPR013249">
    <property type="entry name" value="RNA_pol_sigma70_r4_t2"/>
</dbReference>
<evidence type="ECO:0000256" key="3">
    <source>
        <dbReference type="ARBA" id="ARBA00023082"/>
    </source>
</evidence>
<dbReference type="SUPFAM" id="SSF88946">
    <property type="entry name" value="Sigma2 domain of RNA polymerase sigma factors"/>
    <property type="match status" value="1"/>
</dbReference>
<accession>A0A853CPL9</accession>
<protein>
    <submittedName>
        <fullName evidence="7">RNA polymerase sigma-70 factor (ECF subfamily)</fullName>
    </submittedName>
</protein>
<dbReference type="InterPro" id="IPR039425">
    <property type="entry name" value="RNA_pol_sigma-70-like"/>
</dbReference>
<dbReference type="AlphaFoldDB" id="A0A853CPL9"/>
<dbReference type="PANTHER" id="PTHR43133:SF25">
    <property type="entry name" value="RNA POLYMERASE SIGMA FACTOR RFAY-RELATED"/>
    <property type="match status" value="1"/>
</dbReference>
<dbReference type="NCBIfam" id="TIGR02937">
    <property type="entry name" value="sigma70-ECF"/>
    <property type="match status" value="1"/>
</dbReference>
<keyword evidence="2" id="KW-0805">Transcription regulation</keyword>
<dbReference type="EMBL" id="JACCFL010000001">
    <property type="protein sequence ID" value="NYJ22259.1"/>
    <property type="molecule type" value="Genomic_DNA"/>
</dbReference>
<reference evidence="7 8" key="1">
    <citation type="submission" date="2020-07" db="EMBL/GenBank/DDBJ databases">
        <title>Sequencing the genomes of 1000 actinobacteria strains.</title>
        <authorList>
            <person name="Klenk H.-P."/>
        </authorList>
    </citation>
    <scope>NUCLEOTIDE SEQUENCE [LARGE SCALE GENOMIC DNA]</scope>
    <source>
        <strain evidence="7 8">DSM 15165</strain>
    </source>
</reference>
<organism evidence="7 8">
    <name type="scientific">Leifsonia shinshuensis</name>
    <dbReference type="NCBI Taxonomy" id="150026"/>
    <lineage>
        <taxon>Bacteria</taxon>
        <taxon>Bacillati</taxon>
        <taxon>Actinomycetota</taxon>
        <taxon>Actinomycetes</taxon>
        <taxon>Micrococcales</taxon>
        <taxon>Microbacteriaceae</taxon>
        <taxon>Leifsonia</taxon>
    </lineage>
</organism>
<proteinExistence type="inferred from homology"/>
<name>A0A853CPL9_9MICO</name>
<dbReference type="InterPro" id="IPR036388">
    <property type="entry name" value="WH-like_DNA-bd_sf"/>
</dbReference>
<dbReference type="SUPFAM" id="SSF88659">
    <property type="entry name" value="Sigma3 and sigma4 domains of RNA polymerase sigma factors"/>
    <property type="match status" value="1"/>
</dbReference>
<evidence type="ECO:0000256" key="2">
    <source>
        <dbReference type="ARBA" id="ARBA00023015"/>
    </source>
</evidence>
<dbReference type="Gene3D" id="1.10.1740.10">
    <property type="match status" value="1"/>
</dbReference>
<gene>
    <name evidence="7" type="ORF">HNR13_000546</name>
</gene>
<dbReference type="GO" id="GO:0003677">
    <property type="term" value="F:DNA binding"/>
    <property type="evidence" value="ECO:0007669"/>
    <property type="project" value="InterPro"/>
</dbReference>
<evidence type="ECO:0000256" key="4">
    <source>
        <dbReference type="ARBA" id="ARBA00023163"/>
    </source>
</evidence>
<keyword evidence="3" id="KW-0731">Sigma factor</keyword>
<comment type="caution">
    <text evidence="7">The sequence shown here is derived from an EMBL/GenBank/DDBJ whole genome shotgun (WGS) entry which is preliminary data.</text>
</comment>
<dbReference type="Pfam" id="PF08281">
    <property type="entry name" value="Sigma70_r4_2"/>
    <property type="match status" value="1"/>
</dbReference>
<dbReference type="InterPro" id="IPR013325">
    <property type="entry name" value="RNA_pol_sigma_r2"/>
</dbReference>
<dbReference type="GO" id="GO:0006352">
    <property type="term" value="P:DNA-templated transcription initiation"/>
    <property type="evidence" value="ECO:0007669"/>
    <property type="project" value="InterPro"/>
</dbReference>
<sequence>MNEPQTDEWLLQRAIDGDGDAFADLFRRHRDRLFRHVLRLVAAPADAEDIVGLAFAEAWRKRRSVTFIDASLLPWLLVTGANLARNSSRARRRHDALLARLPQPAVVPDPAIEVVDRVHGSEVSARVRESFDRLSERDRQILSLCVLEELSTADAAAILRVPAGTVKSRLSRARRRLADLITHDGGLEELRSLR</sequence>
<dbReference type="InterPro" id="IPR013324">
    <property type="entry name" value="RNA_pol_sigma_r3/r4-like"/>
</dbReference>
<dbReference type="RefSeq" id="WP_179604326.1">
    <property type="nucleotide sequence ID" value="NZ_BAABEH010000001.1"/>
</dbReference>
<dbReference type="Proteomes" id="UP000578352">
    <property type="component" value="Unassembled WGS sequence"/>
</dbReference>
<evidence type="ECO:0000256" key="1">
    <source>
        <dbReference type="ARBA" id="ARBA00010641"/>
    </source>
</evidence>
<comment type="similarity">
    <text evidence="1">Belongs to the sigma-70 factor family. ECF subfamily.</text>
</comment>
<evidence type="ECO:0000313" key="8">
    <source>
        <dbReference type="Proteomes" id="UP000578352"/>
    </source>
</evidence>
<dbReference type="Gene3D" id="1.10.10.10">
    <property type="entry name" value="Winged helix-like DNA-binding domain superfamily/Winged helix DNA-binding domain"/>
    <property type="match status" value="1"/>
</dbReference>
<dbReference type="PANTHER" id="PTHR43133">
    <property type="entry name" value="RNA POLYMERASE ECF-TYPE SIGMA FACTO"/>
    <property type="match status" value="1"/>
</dbReference>
<dbReference type="InterPro" id="IPR007627">
    <property type="entry name" value="RNA_pol_sigma70_r2"/>
</dbReference>
<dbReference type="InterPro" id="IPR014284">
    <property type="entry name" value="RNA_pol_sigma-70_dom"/>
</dbReference>
<dbReference type="GO" id="GO:0016987">
    <property type="term" value="F:sigma factor activity"/>
    <property type="evidence" value="ECO:0007669"/>
    <property type="project" value="UniProtKB-KW"/>
</dbReference>
<dbReference type="Pfam" id="PF04542">
    <property type="entry name" value="Sigma70_r2"/>
    <property type="match status" value="1"/>
</dbReference>
<evidence type="ECO:0000259" key="6">
    <source>
        <dbReference type="Pfam" id="PF08281"/>
    </source>
</evidence>
<feature type="domain" description="RNA polymerase sigma factor 70 region 4 type 2" evidence="6">
    <location>
        <begin position="126"/>
        <end position="177"/>
    </location>
</feature>
<evidence type="ECO:0000259" key="5">
    <source>
        <dbReference type="Pfam" id="PF04542"/>
    </source>
</evidence>
<feature type="domain" description="RNA polymerase sigma-70 region 2" evidence="5">
    <location>
        <begin position="25"/>
        <end position="93"/>
    </location>
</feature>
<evidence type="ECO:0000313" key="7">
    <source>
        <dbReference type="EMBL" id="NYJ22259.1"/>
    </source>
</evidence>